<feature type="domain" description="FAD-binding" evidence="4">
    <location>
        <begin position="3"/>
        <end position="194"/>
    </location>
</feature>
<evidence type="ECO:0000256" key="3">
    <source>
        <dbReference type="ARBA" id="ARBA00022827"/>
    </source>
</evidence>
<dbReference type="PANTHER" id="PTHR43004">
    <property type="entry name" value="TRK SYSTEM POTASSIUM UPTAKE PROTEIN"/>
    <property type="match status" value="1"/>
</dbReference>
<comment type="cofactor">
    <cofactor evidence="1">
        <name>FAD</name>
        <dbReference type="ChEBI" id="CHEBI:57692"/>
    </cofactor>
</comment>
<protein>
    <recommendedName>
        <fullName evidence="4">FAD-binding domain-containing protein</fullName>
    </recommendedName>
</protein>
<dbReference type="Gene3D" id="3.50.50.60">
    <property type="entry name" value="FAD/NAD(P)-binding domain"/>
    <property type="match status" value="2"/>
</dbReference>
<evidence type="ECO:0000313" key="5">
    <source>
        <dbReference type="EMBL" id="GAA0579891.1"/>
    </source>
</evidence>
<keyword evidence="6" id="KW-1185">Reference proteome</keyword>
<comment type="caution">
    <text evidence="5">The sequence shown here is derived from an EMBL/GenBank/DDBJ whole genome shotgun (WGS) entry which is preliminary data.</text>
</comment>
<feature type="domain" description="FAD-binding" evidence="4">
    <location>
        <begin position="238"/>
        <end position="320"/>
    </location>
</feature>
<proteinExistence type="predicted"/>
<dbReference type="SUPFAM" id="SSF51905">
    <property type="entry name" value="FAD/NAD(P)-binding domain"/>
    <property type="match status" value="1"/>
</dbReference>
<dbReference type="PRINTS" id="PR00420">
    <property type="entry name" value="RNGMNOXGNASE"/>
</dbReference>
<evidence type="ECO:0000256" key="2">
    <source>
        <dbReference type="ARBA" id="ARBA00022630"/>
    </source>
</evidence>
<gene>
    <name evidence="5" type="ORF">GCM10008942_30970</name>
</gene>
<evidence type="ECO:0000313" key="6">
    <source>
        <dbReference type="Proteomes" id="UP001499951"/>
    </source>
</evidence>
<accession>A0ABP3PZU1</accession>
<name>A0ABP3PZU1_9PROT</name>
<dbReference type="Pfam" id="PF01494">
    <property type="entry name" value="FAD_binding_3"/>
    <property type="match status" value="2"/>
</dbReference>
<keyword evidence="3" id="KW-0274">FAD</keyword>
<dbReference type="InterPro" id="IPR002938">
    <property type="entry name" value="FAD-bd"/>
</dbReference>
<dbReference type="InterPro" id="IPR050641">
    <property type="entry name" value="RIFMO-like"/>
</dbReference>
<dbReference type="InterPro" id="IPR036188">
    <property type="entry name" value="FAD/NAD-bd_sf"/>
</dbReference>
<dbReference type="RefSeq" id="WP_166936957.1">
    <property type="nucleotide sequence ID" value="NZ_BAAADD010000008.1"/>
</dbReference>
<dbReference type="PANTHER" id="PTHR43004:SF19">
    <property type="entry name" value="BINDING MONOOXYGENASE, PUTATIVE (JCVI)-RELATED"/>
    <property type="match status" value="1"/>
</dbReference>
<organism evidence="5 6">
    <name type="scientific">Rhizomicrobium electricum</name>
    <dbReference type="NCBI Taxonomy" id="480070"/>
    <lineage>
        <taxon>Bacteria</taxon>
        <taxon>Pseudomonadati</taxon>
        <taxon>Pseudomonadota</taxon>
        <taxon>Alphaproteobacteria</taxon>
        <taxon>Micropepsales</taxon>
        <taxon>Micropepsaceae</taxon>
        <taxon>Rhizomicrobium</taxon>
    </lineage>
</organism>
<reference evidence="6" key="1">
    <citation type="journal article" date="2019" name="Int. J. Syst. Evol. Microbiol.">
        <title>The Global Catalogue of Microorganisms (GCM) 10K type strain sequencing project: providing services to taxonomists for standard genome sequencing and annotation.</title>
        <authorList>
            <consortium name="The Broad Institute Genomics Platform"/>
            <consortium name="The Broad Institute Genome Sequencing Center for Infectious Disease"/>
            <person name="Wu L."/>
            <person name="Ma J."/>
        </authorList>
    </citation>
    <scope>NUCLEOTIDE SEQUENCE [LARGE SCALE GENOMIC DNA]</scope>
    <source>
        <strain evidence="6">JCM 15089</strain>
    </source>
</reference>
<evidence type="ECO:0000256" key="1">
    <source>
        <dbReference type="ARBA" id="ARBA00001974"/>
    </source>
</evidence>
<dbReference type="Proteomes" id="UP001499951">
    <property type="component" value="Unassembled WGS sequence"/>
</dbReference>
<evidence type="ECO:0000259" key="4">
    <source>
        <dbReference type="Pfam" id="PF01494"/>
    </source>
</evidence>
<sequence>MTSDVLIVGAGPTGLAAGLFLAARGLSCRIVDKAATPATTSRAQLINPRTLELLDGIGCAAALVAEARTIGGVAFYHHWESVGVLEFGDVHPRFKMSVLPQTRTEAILAAALAEKGIVPERRLELEKYSQDEAGVDAVLLHPSRQRETVRTSLLFGADGAHSAVRKGMGVAFIGSDFPEEWPLYDIHLHNCPLDPELAHICFVDGGLVFLMCIRDGVWRLFGDVPGLVGRLPPGTRAGEPVWQSAFHIAHRLAEREVDGRVAIGGDAAHIHSPVAARGMNLGIEDAYVFSACAADMLKGEAARLSDYGRLRQATHRQVVSEVERLTQLARGRPSVIGIFRQMFVPFMTMYPPAARAVKNLVTGLDHNADLS</sequence>
<dbReference type="EMBL" id="BAAADD010000008">
    <property type="protein sequence ID" value="GAA0579891.1"/>
    <property type="molecule type" value="Genomic_DNA"/>
</dbReference>
<keyword evidence="2" id="KW-0285">Flavoprotein</keyword>